<dbReference type="PANTHER" id="PTHR11203:SF37">
    <property type="entry name" value="INTEGRATOR COMPLEX SUBUNIT 11"/>
    <property type="match status" value="1"/>
</dbReference>
<evidence type="ECO:0000259" key="2">
    <source>
        <dbReference type="SMART" id="SM00849"/>
    </source>
</evidence>
<dbReference type="InterPro" id="IPR001279">
    <property type="entry name" value="Metallo-B-lactamas"/>
</dbReference>
<dbReference type="AlphaFoldDB" id="A0AAW9R9C9"/>
<protein>
    <submittedName>
        <fullName evidence="4">MBL fold metallo-hydrolase</fullName>
        <ecNumber evidence="4">3.-.-.-</ecNumber>
    </submittedName>
</protein>
<keyword evidence="5" id="KW-1185">Reference proteome</keyword>
<dbReference type="SMART" id="SM01027">
    <property type="entry name" value="Beta-Casp"/>
    <property type="match status" value="1"/>
</dbReference>
<gene>
    <name evidence="4" type="ORF">V3330_10825</name>
</gene>
<organism evidence="4 5">
    <name type="scientific">Elongatibacter sediminis</name>
    <dbReference type="NCBI Taxonomy" id="3119006"/>
    <lineage>
        <taxon>Bacteria</taxon>
        <taxon>Pseudomonadati</taxon>
        <taxon>Pseudomonadota</taxon>
        <taxon>Gammaproteobacteria</taxon>
        <taxon>Chromatiales</taxon>
        <taxon>Wenzhouxiangellaceae</taxon>
        <taxon>Elongatibacter</taxon>
    </lineage>
</organism>
<dbReference type="SUPFAM" id="SSF56281">
    <property type="entry name" value="Metallo-hydrolase/oxidoreductase"/>
    <property type="match status" value="1"/>
</dbReference>
<dbReference type="EMBL" id="JAZHOG010000006">
    <property type="protein sequence ID" value="MEJ8568120.1"/>
    <property type="molecule type" value="Genomic_DNA"/>
</dbReference>
<dbReference type="InterPro" id="IPR011108">
    <property type="entry name" value="RMMBL"/>
</dbReference>
<name>A0AAW9R9C9_9GAMM</name>
<dbReference type="Gene3D" id="3.40.50.10890">
    <property type="match status" value="1"/>
</dbReference>
<dbReference type="Pfam" id="PF12706">
    <property type="entry name" value="Lactamase_B_2"/>
    <property type="match status" value="1"/>
</dbReference>
<evidence type="ECO:0000256" key="1">
    <source>
        <dbReference type="ARBA" id="ARBA00022801"/>
    </source>
</evidence>
<comment type="caution">
    <text evidence="4">The sequence shown here is derived from an EMBL/GenBank/DDBJ whole genome shotgun (WGS) entry which is preliminary data.</text>
</comment>
<dbReference type="EC" id="3.-.-.-" evidence="4"/>
<dbReference type="GO" id="GO:0016787">
    <property type="term" value="F:hydrolase activity"/>
    <property type="evidence" value="ECO:0007669"/>
    <property type="project" value="UniProtKB-KW"/>
</dbReference>
<dbReference type="Pfam" id="PF10996">
    <property type="entry name" value="Beta-Casp"/>
    <property type="match status" value="1"/>
</dbReference>
<dbReference type="PANTHER" id="PTHR11203">
    <property type="entry name" value="CLEAVAGE AND POLYADENYLATION SPECIFICITY FACTOR FAMILY MEMBER"/>
    <property type="match status" value="1"/>
</dbReference>
<proteinExistence type="predicted"/>
<evidence type="ECO:0000313" key="5">
    <source>
        <dbReference type="Proteomes" id="UP001359886"/>
    </source>
</evidence>
<keyword evidence="1 4" id="KW-0378">Hydrolase</keyword>
<evidence type="ECO:0000313" key="4">
    <source>
        <dbReference type="EMBL" id="MEJ8568120.1"/>
    </source>
</evidence>
<sequence length="463" mass="51131">MEIEFYGAAGEVTGSCHVLRTGSHTVLLDCGLIQGSRRDEARNADPFPFDAADIDAVVLSHAHLDHSGRLPLLVKRGFRGPVFAQNATGELVAILLADAAHLAERDAEYHSRKTGKQVKPLFTVAEGAEVMRQMRGVKYHEIFDVVPGVRARFRDAGHILGSCAAELFIETEAGSRTVVFSGDLGQYDTPILRDPDPIDEADVVLMESTYGNRRHRDREATVREIGEIIRAARASQGNILIPAFAIGRSQEVLYQLGKHYEEWGLDRFQIFLDSPMAVEASRVYWENSHLYDEEASRLRSGNGGMPLLPNLRLTRDTEDSIAINRLRAGAIIIAGSGMCNGGRIIHHLKHNLPSEKNHVIIVGYQAYGSLGRRLVDGAERVRIHRTDVAVKATIHTVGGLSAHGDLEDMSRWYGHMKGHPPVYLVHGERDSQAAFKTHLQERFGCRVALPEPGETLDLSRLPG</sequence>
<dbReference type="InterPro" id="IPR050698">
    <property type="entry name" value="MBL"/>
</dbReference>
<reference evidence="4 5" key="1">
    <citation type="submission" date="2024-02" db="EMBL/GenBank/DDBJ databases">
        <title>A novel Wenzhouxiangellaceae bacterium, isolated from coastal sediments.</title>
        <authorList>
            <person name="Du Z.-J."/>
            <person name="Ye Y.-Q."/>
            <person name="Zhang X.-Y."/>
        </authorList>
    </citation>
    <scope>NUCLEOTIDE SEQUENCE [LARGE SCALE GENOMIC DNA]</scope>
    <source>
        <strain evidence="4 5">CH-27</strain>
    </source>
</reference>
<dbReference type="SMART" id="SM00849">
    <property type="entry name" value="Lactamase_B"/>
    <property type="match status" value="1"/>
</dbReference>
<accession>A0AAW9R9C9</accession>
<dbReference type="InterPro" id="IPR022712">
    <property type="entry name" value="Beta_Casp"/>
</dbReference>
<feature type="domain" description="Metallo-beta-lactamase" evidence="2">
    <location>
        <begin position="13"/>
        <end position="233"/>
    </location>
</feature>
<dbReference type="Gene3D" id="3.60.15.10">
    <property type="entry name" value="Ribonuclease Z/Hydroxyacylglutathione hydrolase-like"/>
    <property type="match status" value="1"/>
</dbReference>
<dbReference type="Pfam" id="PF07521">
    <property type="entry name" value="RMMBL"/>
    <property type="match status" value="1"/>
</dbReference>
<dbReference type="CDD" id="cd16295">
    <property type="entry name" value="TTHA0252-CPSF-like_MBL-fold"/>
    <property type="match status" value="1"/>
</dbReference>
<dbReference type="InterPro" id="IPR036866">
    <property type="entry name" value="RibonucZ/Hydroxyglut_hydro"/>
</dbReference>
<feature type="domain" description="Beta-Casp" evidence="3">
    <location>
        <begin position="249"/>
        <end position="374"/>
    </location>
</feature>
<evidence type="ECO:0000259" key="3">
    <source>
        <dbReference type="SMART" id="SM01027"/>
    </source>
</evidence>
<dbReference type="Proteomes" id="UP001359886">
    <property type="component" value="Unassembled WGS sequence"/>
</dbReference>
<dbReference type="GO" id="GO:0004521">
    <property type="term" value="F:RNA endonuclease activity"/>
    <property type="evidence" value="ECO:0007669"/>
    <property type="project" value="TreeGrafter"/>
</dbReference>
<dbReference type="RefSeq" id="WP_354695440.1">
    <property type="nucleotide sequence ID" value="NZ_JAZHOG010000006.1"/>
</dbReference>